<evidence type="ECO:0000256" key="1">
    <source>
        <dbReference type="SAM" id="MobiDB-lite"/>
    </source>
</evidence>
<dbReference type="AlphaFoldDB" id="A0A6A1WLE0"/>
<evidence type="ECO:0000313" key="2">
    <source>
        <dbReference type="EMBL" id="KAB1224538.1"/>
    </source>
</evidence>
<protein>
    <submittedName>
        <fullName evidence="2">Uncharacterized protein</fullName>
    </submittedName>
</protein>
<reference evidence="2 3" key="1">
    <citation type="journal article" date="2019" name="Plant Biotechnol. J.">
        <title>The red bayberry genome and genetic basis of sex determination.</title>
        <authorList>
            <person name="Jia H.M."/>
            <person name="Jia H.J."/>
            <person name="Cai Q.L."/>
            <person name="Wang Y."/>
            <person name="Zhao H.B."/>
            <person name="Yang W.F."/>
            <person name="Wang G.Y."/>
            <person name="Li Y.H."/>
            <person name="Zhan D.L."/>
            <person name="Shen Y.T."/>
            <person name="Niu Q.F."/>
            <person name="Chang L."/>
            <person name="Qiu J."/>
            <person name="Zhao L."/>
            <person name="Xie H.B."/>
            <person name="Fu W.Y."/>
            <person name="Jin J."/>
            <person name="Li X.W."/>
            <person name="Jiao Y."/>
            <person name="Zhou C.C."/>
            <person name="Tu T."/>
            <person name="Chai C.Y."/>
            <person name="Gao J.L."/>
            <person name="Fan L.J."/>
            <person name="van de Weg E."/>
            <person name="Wang J.Y."/>
            <person name="Gao Z.S."/>
        </authorList>
    </citation>
    <scope>NUCLEOTIDE SEQUENCE [LARGE SCALE GENOMIC DNA]</scope>
    <source>
        <tissue evidence="2">Leaves</tissue>
    </source>
</reference>
<accession>A0A6A1WLE0</accession>
<feature type="compositionally biased region" description="Basic and acidic residues" evidence="1">
    <location>
        <begin position="95"/>
        <end position="105"/>
    </location>
</feature>
<feature type="compositionally biased region" description="Basic and acidic residues" evidence="1">
    <location>
        <begin position="115"/>
        <end position="127"/>
    </location>
</feature>
<name>A0A6A1WLE0_9ROSI</name>
<organism evidence="2 3">
    <name type="scientific">Morella rubra</name>
    <name type="common">Chinese bayberry</name>
    <dbReference type="NCBI Taxonomy" id="262757"/>
    <lineage>
        <taxon>Eukaryota</taxon>
        <taxon>Viridiplantae</taxon>
        <taxon>Streptophyta</taxon>
        <taxon>Embryophyta</taxon>
        <taxon>Tracheophyta</taxon>
        <taxon>Spermatophyta</taxon>
        <taxon>Magnoliopsida</taxon>
        <taxon>eudicotyledons</taxon>
        <taxon>Gunneridae</taxon>
        <taxon>Pentapetalae</taxon>
        <taxon>rosids</taxon>
        <taxon>fabids</taxon>
        <taxon>Fagales</taxon>
        <taxon>Myricaceae</taxon>
        <taxon>Morella</taxon>
    </lineage>
</organism>
<dbReference type="EMBL" id="RXIC02000020">
    <property type="protein sequence ID" value="KAB1224538.1"/>
    <property type="molecule type" value="Genomic_DNA"/>
</dbReference>
<feature type="region of interest" description="Disordered" evidence="1">
    <location>
        <begin position="38"/>
        <end position="154"/>
    </location>
</feature>
<feature type="compositionally biased region" description="Basic residues" evidence="1">
    <location>
        <begin position="49"/>
        <end position="59"/>
    </location>
</feature>
<gene>
    <name evidence="2" type="ORF">CJ030_MR2G007125</name>
</gene>
<comment type="caution">
    <text evidence="2">The sequence shown here is derived from an EMBL/GenBank/DDBJ whole genome shotgun (WGS) entry which is preliminary data.</text>
</comment>
<sequence length="211" mass="23417">MGPNYSSVANFWFEHPNNVLHVLIAGSLGVVLLTTSSLPDDGKKPQSPKGHKPPQKHKPPISLDESPEGDNPFDKPPKGKGEKPPSLFYKPPQVKGEKPQPEHKPPHGHYPGHPPVEDAKDSLEPAGKRKPPSPPPPKMAPRINHHPPHHPPCTSQLSALIRSILYGSVFRNNKSRIGCDHFVSVYYKLFDVQRALFFQGIRSLEYFVLGL</sequence>
<dbReference type="Proteomes" id="UP000516437">
    <property type="component" value="Chromosome 2"/>
</dbReference>
<proteinExistence type="predicted"/>
<keyword evidence="3" id="KW-1185">Reference proteome</keyword>
<evidence type="ECO:0000313" key="3">
    <source>
        <dbReference type="Proteomes" id="UP000516437"/>
    </source>
</evidence>
<feature type="compositionally biased region" description="Basic and acidic residues" evidence="1">
    <location>
        <begin position="72"/>
        <end position="83"/>
    </location>
</feature>